<sequence length="252" mass="28154">MSYFSMSLASRSGKSGTLRAFLDADASLHVPGERPFEPRIYKRREFENCDIYGYQSIKEGRAVEVDGLASIAVALALETDPRVQAYTERPRMLNAGDTQVELDFWVQHATGFVEFLLIVADGACVLGPGGTLRPREAERLEAAASEQNVRLRFVTEQDVRQQGGAVNQHMRLLAFAQLAQNLSNRLALRSRIVEHLNKVERSRIDQLEAALAHFHPCDVQAVTCELICLGLVDFDRTVRLGRSTLVSRRSPE</sequence>
<dbReference type="AlphaFoldDB" id="A0A508ANU7"/>
<evidence type="ECO:0000313" key="1">
    <source>
        <dbReference type="EMBL" id="KAB8185678.1"/>
    </source>
</evidence>
<proteinExistence type="predicted"/>
<dbReference type="RefSeq" id="WP_141482363.1">
    <property type="nucleotide sequence ID" value="NZ_VICD02000176.1"/>
</dbReference>
<organism evidence="1 2">
    <name type="scientific">Marilutibacter maris</name>
    <dbReference type="NCBI Taxonomy" id="1605891"/>
    <lineage>
        <taxon>Bacteria</taxon>
        <taxon>Pseudomonadati</taxon>
        <taxon>Pseudomonadota</taxon>
        <taxon>Gammaproteobacteria</taxon>
        <taxon>Lysobacterales</taxon>
        <taxon>Lysobacteraceae</taxon>
        <taxon>Marilutibacter</taxon>
    </lineage>
</organism>
<gene>
    <name evidence="1" type="ORF">FKV24_010595</name>
</gene>
<comment type="caution">
    <text evidence="1">The sequence shown here is derived from an EMBL/GenBank/DDBJ whole genome shotgun (WGS) entry which is preliminary data.</text>
</comment>
<name>A0A508ANU7_9GAMM</name>
<protein>
    <submittedName>
        <fullName evidence="1">Uncharacterized protein</fullName>
    </submittedName>
</protein>
<accession>A0A508ANU7</accession>
<dbReference type="EMBL" id="VICD02000176">
    <property type="protein sequence ID" value="KAB8185678.1"/>
    <property type="molecule type" value="Genomic_DNA"/>
</dbReference>
<evidence type="ECO:0000313" key="2">
    <source>
        <dbReference type="Proteomes" id="UP000320431"/>
    </source>
</evidence>
<dbReference type="Proteomes" id="UP000320431">
    <property type="component" value="Unassembled WGS sequence"/>
</dbReference>
<reference evidence="1 2" key="1">
    <citation type="submission" date="2019-10" db="EMBL/GenBank/DDBJ databases">
        <title>Lysobacter alkalisoli sp. nov., isolated from saline-alkaline soil.</title>
        <authorList>
            <person name="Sun J.-Q."/>
        </authorList>
    </citation>
    <scope>NUCLEOTIDE SEQUENCE [LARGE SCALE GENOMIC DNA]</scope>
    <source>
        <strain evidence="1 2">KCTC 42381</strain>
    </source>
</reference>